<keyword evidence="8" id="KW-1185">Reference proteome</keyword>
<organism evidence="7 8">
    <name type="scientific">Megalurothrips usitatus</name>
    <name type="common">bean blossom thrips</name>
    <dbReference type="NCBI Taxonomy" id="439358"/>
    <lineage>
        <taxon>Eukaryota</taxon>
        <taxon>Metazoa</taxon>
        <taxon>Ecdysozoa</taxon>
        <taxon>Arthropoda</taxon>
        <taxon>Hexapoda</taxon>
        <taxon>Insecta</taxon>
        <taxon>Pterygota</taxon>
        <taxon>Neoptera</taxon>
        <taxon>Paraneoptera</taxon>
        <taxon>Thysanoptera</taxon>
        <taxon>Terebrantia</taxon>
        <taxon>Thripoidea</taxon>
        <taxon>Thripidae</taxon>
        <taxon>Megalurothrips</taxon>
    </lineage>
</organism>
<keyword evidence="5" id="KW-1133">Transmembrane helix</keyword>
<dbReference type="Proteomes" id="UP001075354">
    <property type="component" value="Chromosome 6"/>
</dbReference>
<evidence type="ECO:0000313" key="7">
    <source>
        <dbReference type="EMBL" id="KAJ1526789.1"/>
    </source>
</evidence>
<evidence type="ECO:0000256" key="3">
    <source>
        <dbReference type="ARBA" id="ARBA00022737"/>
    </source>
</evidence>
<dbReference type="PRINTS" id="PR00019">
    <property type="entry name" value="LEURICHRPT"/>
</dbReference>
<feature type="compositionally biased region" description="Acidic residues" evidence="4">
    <location>
        <begin position="682"/>
        <end position="730"/>
    </location>
</feature>
<reference evidence="7" key="1">
    <citation type="submission" date="2022-12" db="EMBL/GenBank/DDBJ databases">
        <title>Chromosome-level genome assembly of the bean flower thrips Megalurothrips usitatus.</title>
        <authorList>
            <person name="Ma L."/>
            <person name="Liu Q."/>
            <person name="Li H."/>
            <person name="Cai W."/>
        </authorList>
    </citation>
    <scope>NUCLEOTIDE SEQUENCE</scope>
    <source>
        <strain evidence="7">Cailab_2022a</strain>
    </source>
</reference>
<dbReference type="PANTHER" id="PTHR24373">
    <property type="entry name" value="SLIT RELATED LEUCINE-RICH REPEAT NEURONAL PROTEIN"/>
    <property type="match status" value="1"/>
</dbReference>
<dbReference type="FunFam" id="3.80.10.10:FF:001164">
    <property type="entry name" value="GH01279p"/>
    <property type="match status" value="1"/>
</dbReference>
<dbReference type="GO" id="GO:0005615">
    <property type="term" value="C:extracellular space"/>
    <property type="evidence" value="ECO:0007669"/>
    <property type="project" value="TreeGrafter"/>
</dbReference>
<dbReference type="InterPro" id="IPR032675">
    <property type="entry name" value="LRR_dom_sf"/>
</dbReference>
<proteinExistence type="predicted"/>
<comment type="caution">
    <text evidence="7">The sequence shown here is derived from an EMBL/GenBank/DDBJ whole genome shotgun (WGS) entry which is preliminary data.</text>
</comment>
<feature type="region of interest" description="Disordered" evidence="4">
    <location>
        <begin position="669"/>
        <end position="735"/>
    </location>
</feature>
<evidence type="ECO:0000256" key="2">
    <source>
        <dbReference type="ARBA" id="ARBA00022729"/>
    </source>
</evidence>
<dbReference type="InterPro" id="IPR001611">
    <property type="entry name" value="Leu-rich_rpt"/>
</dbReference>
<dbReference type="PROSITE" id="PS51257">
    <property type="entry name" value="PROKAR_LIPOPROTEIN"/>
    <property type="match status" value="1"/>
</dbReference>
<evidence type="ECO:0000256" key="4">
    <source>
        <dbReference type="SAM" id="MobiDB-lite"/>
    </source>
</evidence>
<dbReference type="GO" id="GO:0031012">
    <property type="term" value="C:extracellular matrix"/>
    <property type="evidence" value="ECO:0007669"/>
    <property type="project" value="TreeGrafter"/>
</dbReference>
<keyword evidence="5" id="KW-0812">Transmembrane</keyword>
<feature type="chain" id="PRO_5043518626" description="Insulin-like growth factor-binding protein complex acid labile subunit" evidence="6">
    <location>
        <begin position="35"/>
        <end position="857"/>
    </location>
</feature>
<dbReference type="Gene3D" id="3.80.10.10">
    <property type="entry name" value="Ribonuclease Inhibitor"/>
    <property type="match status" value="4"/>
</dbReference>
<evidence type="ECO:0000313" key="8">
    <source>
        <dbReference type="Proteomes" id="UP001075354"/>
    </source>
</evidence>
<dbReference type="PROSITE" id="PS51450">
    <property type="entry name" value="LRR"/>
    <property type="match status" value="2"/>
</dbReference>
<feature type="signal peptide" evidence="6">
    <location>
        <begin position="1"/>
        <end position="34"/>
    </location>
</feature>
<dbReference type="SMART" id="SM00369">
    <property type="entry name" value="LRR_TYP"/>
    <property type="match status" value="13"/>
</dbReference>
<evidence type="ECO:0000256" key="6">
    <source>
        <dbReference type="SAM" id="SignalP"/>
    </source>
</evidence>
<keyword evidence="5" id="KW-0472">Membrane</keyword>
<keyword evidence="2 6" id="KW-0732">Signal</keyword>
<evidence type="ECO:0000256" key="1">
    <source>
        <dbReference type="ARBA" id="ARBA00022614"/>
    </source>
</evidence>
<protein>
    <recommendedName>
        <fullName evidence="9">Insulin-like growth factor-binding protein complex acid labile subunit</fullName>
    </recommendedName>
</protein>
<dbReference type="InterPro" id="IPR050328">
    <property type="entry name" value="Dev_Immune_Receptor"/>
</dbReference>
<name>A0AAV7XNF4_9NEOP</name>
<dbReference type="EMBL" id="JAPTSV010000006">
    <property type="protein sequence ID" value="KAJ1526789.1"/>
    <property type="molecule type" value="Genomic_DNA"/>
</dbReference>
<dbReference type="Pfam" id="PF13855">
    <property type="entry name" value="LRR_8"/>
    <property type="match status" value="4"/>
</dbReference>
<evidence type="ECO:0008006" key="9">
    <source>
        <dbReference type="Google" id="ProtNLM"/>
    </source>
</evidence>
<keyword evidence="3" id="KW-0677">Repeat</keyword>
<gene>
    <name evidence="7" type="ORF">ONE63_008360</name>
</gene>
<dbReference type="SUPFAM" id="SSF52058">
    <property type="entry name" value="L domain-like"/>
    <property type="match status" value="2"/>
</dbReference>
<keyword evidence="1" id="KW-0433">Leucine-rich repeat</keyword>
<evidence type="ECO:0000256" key="5">
    <source>
        <dbReference type="SAM" id="Phobius"/>
    </source>
</evidence>
<accession>A0AAV7XNF4</accession>
<dbReference type="PANTHER" id="PTHR24373:SF392">
    <property type="entry name" value="NEPHROCAN"/>
    <property type="match status" value="1"/>
</dbReference>
<dbReference type="AlphaFoldDB" id="A0AAV7XNF4"/>
<dbReference type="InterPro" id="IPR003591">
    <property type="entry name" value="Leu-rich_rpt_typical-subtyp"/>
</dbReference>
<feature type="transmembrane region" description="Helical" evidence="5">
    <location>
        <begin position="754"/>
        <end position="780"/>
    </location>
</feature>
<sequence length="857" mass="93994">MASAPRSRGGPGQSAALACAALLCLACLALPALADPVQQSTGDSLELSDDKDFIYEDLLDHHSVVCPRPMCECRHVGSGGIAAKCSSLDFKGQRFQGVVSHFEVSDAPELDDGLFLAHNSLASLGLQFLTTVKIANSSLKGLSLSTFEGLTDLYDVDLSNNRIMVPSQDVFLNNSLLRKLSLRGNPVGVARFVEKTLEKSYLLNSASLNELDLSECELSNLSPHFFSRMKHLERLLLAGNKLRALHRDTLSWLTELEELDLSDNQLSALSTDMFLNSTELTELRLRNNDLHALDGVEILGLDELDVSGNLFEAVDANTFLGFPALTRLNLSNNAVVRVDPHAFESMIHLQDLDLSGNTITGPLPRELFATCEVLETLNLSDNPTMTALPEGGFQGRFTALYQLDLSYTSLSRLANDSFVNMDHLSILNLQGNQLTELGAGVLQRLPQLVTLDLSDNRIATLDTNMFDTSGFLRHLDLSGNLLTTVSPRVFVGTPYLRWLDLSRCELTSLWDTQAPSATGALRKVAHLNLSGNQISTLRVSDLAPASGLVSTGLAVLDIAENPLKCTKELHYLMEWLIKRSVTPRSERGQPTASTDDLMHGVAEEMMEDSSLRVRWAAVYDQFCGPQAFLRERAKVLDAILASSPATASPAPAAAKKTVTQEELDDIKMVLGEKKMTVPSVDTDQDEDDDSDEDSYSESEEVNGSDANVEDAFDDDADDDDEDEDEDEYDDTNLIADSSSNGTDYLAFTHRGKPYFWPVLTIGALLAITVLVVANVVVCLVRRRRARRHARFLSPMTFGGIPGSFIKTKKDGGFVYKKLYEDTTTPVFVPQPQVHAGNTFRFPLDPSDLQGPRDPQRV</sequence>